<feature type="region of interest" description="Disordered" evidence="1">
    <location>
        <begin position="300"/>
        <end position="319"/>
    </location>
</feature>
<feature type="compositionally biased region" description="Basic and acidic residues" evidence="1">
    <location>
        <begin position="411"/>
        <end position="427"/>
    </location>
</feature>
<evidence type="ECO:0000313" key="4">
    <source>
        <dbReference type="Proteomes" id="UP001303760"/>
    </source>
</evidence>
<organism evidence="3 4">
    <name type="scientific">Achaetomium macrosporum</name>
    <dbReference type="NCBI Taxonomy" id="79813"/>
    <lineage>
        <taxon>Eukaryota</taxon>
        <taxon>Fungi</taxon>
        <taxon>Dikarya</taxon>
        <taxon>Ascomycota</taxon>
        <taxon>Pezizomycotina</taxon>
        <taxon>Sordariomycetes</taxon>
        <taxon>Sordariomycetidae</taxon>
        <taxon>Sordariales</taxon>
        <taxon>Chaetomiaceae</taxon>
        <taxon>Achaetomium</taxon>
    </lineage>
</organism>
<comment type="caution">
    <text evidence="3">The sequence shown here is derived from an EMBL/GenBank/DDBJ whole genome shotgun (WGS) entry which is preliminary data.</text>
</comment>
<keyword evidence="2" id="KW-0472">Membrane</keyword>
<feature type="compositionally biased region" description="Basic and acidic residues" evidence="1">
    <location>
        <begin position="383"/>
        <end position="397"/>
    </location>
</feature>
<reference evidence="3" key="2">
    <citation type="submission" date="2023-05" db="EMBL/GenBank/DDBJ databases">
        <authorList>
            <consortium name="Lawrence Berkeley National Laboratory"/>
            <person name="Steindorff A."/>
            <person name="Hensen N."/>
            <person name="Bonometti L."/>
            <person name="Westerberg I."/>
            <person name="Brannstrom I.O."/>
            <person name="Guillou S."/>
            <person name="Cros-Aarteil S."/>
            <person name="Calhoun S."/>
            <person name="Haridas S."/>
            <person name="Kuo A."/>
            <person name="Mondo S."/>
            <person name="Pangilinan J."/>
            <person name="Riley R."/>
            <person name="Labutti K."/>
            <person name="Andreopoulos B."/>
            <person name="Lipzen A."/>
            <person name="Chen C."/>
            <person name="Yanf M."/>
            <person name="Daum C."/>
            <person name="Ng V."/>
            <person name="Clum A."/>
            <person name="Ohm R."/>
            <person name="Martin F."/>
            <person name="Silar P."/>
            <person name="Natvig D."/>
            <person name="Lalanne C."/>
            <person name="Gautier V."/>
            <person name="Ament-Velasquez S.L."/>
            <person name="Kruys A."/>
            <person name="Hutchinson M.I."/>
            <person name="Powell A.J."/>
            <person name="Barry K."/>
            <person name="Miller A.N."/>
            <person name="Grigoriev I.V."/>
            <person name="Debuchy R."/>
            <person name="Gladieux P."/>
            <person name="Thoren M.H."/>
            <person name="Johannesson H."/>
        </authorList>
    </citation>
    <scope>NUCLEOTIDE SEQUENCE</scope>
    <source>
        <strain evidence="3">CBS 532.94</strain>
    </source>
</reference>
<gene>
    <name evidence="3" type="ORF">C8A03DRAFT_41819</name>
</gene>
<keyword evidence="2" id="KW-1133">Transmembrane helix</keyword>
<evidence type="ECO:0000256" key="1">
    <source>
        <dbReference type="SAM" id="MobiDB-lite"/>
    </source>
</evidence>
<keyword evidence="2" id="KW-0812">Transmembrane</keyword>
<dbReference type="Proteomes" id="UP001303760">
    <property type="component" value="Unassembled WGS sequence"/>
</dbReference>
<keyword evidence="4" id="KW-1185">Reference proteome</keyword>
<dbReference type="EMBL" id="MU860035">
    <property type="protein sequence ID" value="KAK4240710.1"/>
    <property type="molecule type" value="Genomic_DNA"/>
</dbReference>
<protein>
    <recommendedName>
        <fullName evidence="5">Transmembrane protein</fullName>
    </recommendedName>
</protein>
<evidence type="ECO:0000313" key="3">
    <source>
        <dbReference type="EMBL" id="KAK4240710.1"/>
    </source>
</evidence>
<proteinExistence type="predicted"/>
<reference evidence="3" key="1">
    <citation type="journal article" date="2023" name="Mol. Phylogenet. Evol.">
        <title>Genome-scale phylogeny and comparative genomics of the fungal order Sordariales.</title>
        <authorList>
            <person name="Hensen N."/>
            <person name="Bonometti L."/>
            <person name="Westerberg I."/>
            <person name="Brannstrom I.O."/>
            <person name="Guillou S."/>
            <person name="Cros-Aarteil S."/>
            <person name="Calhoun S."/>
            <person name="Haridas S."/>
            <person name="Kuo A."/>
            <person name="Mondo S."/>
            <person name="Pangilinan J."/>
            <person name="Riley R."/>
            <person name="LaButti K."/>
            <person name="Andreopoulos B."/>
            <person name="Lipzen A."/>
            <person name="Chen C."/>
            <person name="Yan M."/>
            <person name="Daum C."/>
            <person name="Ng V."/>
            <person name="Clum A."/>
            <person name="Steindorff A."/>
            <person name="Ohm R.A."/>
            <person name="Martin F."/>
            <person name="Silar P."/>
            <person name="Natvig D.O."/>
            <person name="Lalanne C."/>
            <person name="Gautier V."/>
            <person name="Ament-Velasquez S.L."/>
            <person name="Kruys A."/>
            <person name="Hutchinson M.I."/>
            <person name="Powell A.J."/>
            <person name="Barry K."/>
            <person name="Miller A.N."/>
            <person name="Grigoriev I.V."/>
            <person name="Debuchy R."/>
            <person name="Gladieux P."/>
            <person name="Hiltunen Thoren M."/>
            <person name="Johannesson H."/>
        </authorList>
    </citation>
    <scope>NUCLEOTIDE SEQUENCE</scope>
    <source>
        <strain evidence="3">CBS 532.94</strain>
    </source>
</reference>
<name>A0AAN7HG66_9PEZI</name>
<evidence type="ECO:0000256" key="2">
    <source>
        <dbReference type="SAM" id="Phobius"/>
    </source>
</evidence>
<dbReference type="AlphaFoldDB" id="A0AAN7HG66"/>
<sequence>MRAGRGTIGKVEIDCRFLFTQSQWGVMGESRNPAGIIYLDLDFSQPPDCRLDSATITVTLAEDDGEEGRMQRRFRCPVQFTDYYGPKCIRGPESLVQTKKVKHRTPEVQVMGYGAGGLGINKEKIVQTRGRWNFSGHISSTKGSLWYNKLRWELQENSLEWQPTHSNLFHTAFALEHNATRFYMTVHVSGKLAKLSDQMKKQIKRWMKFGDNPSKHQEITTKIEWAEGYSCPLQLDGIARDLHEAMGFANMARVPVELPSALAASYRPAVPSQAQAAVMAQQSRPDSWTPQQQPSLRRWLESGAPAGDGGESSAAENTVQRHPPALTLEELSTAAGFALQRPTLSTTRPARTEADDISEPPSSVTLVDSAVATEAGKQGGNEPAEREGSNDPAHDTSVKVTEGEGEGGNEIVHDTSPKDRSEEIDTKSEGKRFWLGAGVTAVLLHWLGRCLLFLGFGVVGLPLRSKSRKTGTAVGSGKANRSKAAALDDSWESRRVTLPPMRPVHLRRARLRGRRGRRAYLSVDVGKRKSLV</sequence>
<feature type="transmembrane region" description="Helical" evidence="2">
    <location>
        <begin position="433"/>
        <end position="459"/>
    </location>
</feature>
<evidence type="ECO:0008006" key="5">
    <source>
        <dbReference type="Google" id="ProtNLM"/>
    </source>
</evidence>
<accession>A0AAN7HG66</accession>
<feature type="region of interest" description="Disordered" evidence="1">
    <location>
        <begin position="337"/>
        <end position="427"/>
    </location>
</feature>